<dbReference type="Pfam" id="PF08241">
    <property type="entry name" value="Methyltransf_11"/>
    <property type="match status" value="1"/>
</dbReference>
<dbReference type="SUPFAM" id="SSF53335">
    <property type="entry name" value="S-adenosyl-L-methionine-dependent methyltransferases"/>
    <property type="match status" value="1"/>
</dbReference>
<organism evidence="2 3">
    <name type="scientific">Paenibacillus barengoltzii J12</name>
    <dbReference type="NCBI Taxonomy" id="935846"/>
    <lineage>
        <taxon>Bacteria</taxon>
        <taxon>Bacillati</taxon>
        <taxon>Bacillota</taxon>
        <taxon>Bacilli</taxon>
        <taxon>Bacillales</taxon>
        <taxon>Paenibacillaceae</taxon>
        <taxon>Paenibacillus</taxon>
    </lineage>
</organism>
<dbReference type="RefSeq" id="WP_051416909.1">
    <property type="nucleotide sequence ID" value="NZ_FXAE01000013.1"/>
</dbReference>
<dbReference type="Proteomes" id="UP000192939">
    <property type="component" value="Unassembled WGS sequence"/>
</dbReference>
<dbReference type="InterPro" id="IPR013216">
    <property type="entry name" value="Methyltransf_11"/>
</dbReference>
<dbReference type="GO" id="GO:0008168">
    <property type="term" value="F:methyltransferase activity"/>
    <property type="evidence" value="ECO:0007669"/>
    <property type="project" value="UniProtKB-KW"/>
</dbReference>
<evidence type="ECO:0000313" key="2">
    <source>
        <dbReference type="EMBL" id="SMF18667.1"/>
    </source>
</evidence>
<keyword evidence="2" id="KW-0489">Methyltransferase</keyword>
<comment type="caution">
    <text evidence="2">The sequence shown here is derived from an EMBL/GenBank/DDBJ whole genome shotgun (WGS) entry which is preliminary data.</text>
</comment>
<keyword evidence="2" id="KW-0808">Transferase</keyword>
<name>A0ABY1LZB1_9BACL</name>
<gene>
    <name evidence="2" type="ORF">SAMN02744124_01728</name>
</gene>
<dbReference type="GO" id="GO:0032259">
    <property type="term" value="P:methylation"/>
    <property type="evidence" value="ECO:0007669"/>
    <property type="project" value="UniProtKB-KW"/>
</dbReference>
<feature type="domain" description="Methyltransferase type 11" evidence="1">
    <location>
        <begin position="43"/>
        <end position="123"/>
    </location>
</feature>
<proteinExistence type="predicted"/>
<dbReference type="EMBL" id="FXAE01000013">
    <property type="protein sequence ID" value="SMF18667.1"/>
    <property type="molecule type" value="Genomic_DNA"/>
</dbReference>
<evidence type="ECO:0000259" key="1">
    <source>
        <dbReference type="Pfam" id="PF08241"/>
    </source>
</evidence>
<sequence length="256" mass="28962">MNLEKLVYDYDQQGTNYAGYRRTDPRIARYVFEALGDAQTIINVGAGTGSYEPKDRYVVAVEPSATMRSQRRARGAVPAVNAWADALPFDDQAFDAGMAMVTVHHWPDFRHGLQELRRVTRGNVIVLTFDPDALDSFWTAEYFPELIEAERRRYPKPQDILEALGEGGQIIPLPIPLDCIDGFQEAFYGRPEAFLIPEVRQAQSAWGFLAEGVEERLVQRLADALKSGEWDRKYGHYRNMPTMTGSLRLIVSESEA</sequence>
<dbReference type="Gene3D" id="3.40.50.150">
    <property type="entry name" value="Vaccinia Virus protein VP39"/>
    <property type="match status" value="1"/>
</dbReference>
<reference evidence="2 3" key="1">
    <citation type="submission" date="2017-04" db="EMBL/GenBank/DDBJ databases">
        <authorList>
            <person name="Varghese N."/>
            <person name="Submissions S."/>
        </authorList>
    </citation>
    <scope>NUCLEOTIDE SEQUENCE [LARGE SCALE GENOMIC DNA]</scope>
    <source>
        <strain evidence="2 3">J12</strain>
    </source>
</reference>
<accession>A0ABY1LZB1</accession>
<protein>
    <submittedName>
        <fullName evidence="2">Methylase involved in ubiquinone/menaquinone biosynthesis</fullName>
    </submittedName>
</protein>
<keyword evidence="2" id="KW-0830">Ubiquinone</keyword>
<evidence type="ECO:0000313" key="3">
    <source>
        <dbReference type="Proteomes" id="UP000192939"/>
    </source>
</evidence>
<dbReference type="InterPro" id="IPR029063">
    <property type="entry name" value="SAM-dependent_MTases_sf"/>
</dbReference>
<keyword evidence="3" id="KW-1185">Reference proteome</keyword>